<feature type="domain" description="CHRD" evidence="2">
    <location>
        <begin position="48"/>
        <end position="189"/>
    </location>
</feature>
<dbReference type="SMART" id="SM00754">
    <property type="entry name" value="CHRD"/>
    <property type="match status" value="1"/>
</dbReference>
<dbReference type="AlphaFoldDB" id="A0A316UWE6"/>
<dbReference type="InterPro" id="IPR010895">
    <property type="entry name" value="CHRD"/>
</dbReference>
<name>A0A316UWE6_9BASI</name>
<dbReference type="Pfam" id="PF07452">
    <property type="entry name" value="CHRD"/>
    <property type="match status" value="1"/>
</dbReference>
<organism evidence="3 4">
    <name type="scientific">Jaminaea rosea</name>
    <dbReference type="NCBI Taxonomy" id="1569628"/>
    <lineage>
        <taxon>Eukaryota</taxon>
        <taxon>Fungi</taxon>
        <taxon>Dikarya</taxon>
        <taxon>Basidiomycota</taxon>
        <taxon>Ustilaginomycotina</taxon>
        <taxon>Exobasidiomycetes</taxon>
        <taxon>Microstromatales</taxon>
        <taxon>Microstromatales incertae sedis</taxon>
        <taxon>Jaminaea</taxon>
    </lineage>
</organism>
<dbReference type="EMBL" id="KZ819666">
    <property type="protein sequence ID" value="PWN28243.1"/>
    <property type="molecule type" value="Genomic_DNA"/>
</dbReference>
<evidence type="ECO:0000259" key="2">
    <source>
        <dbReference type="SMART" id="SM00754"/>
    </source>
</evidence>
<reference evidence="3 4" key="1">
    <citation type="journal article" date="2018" name="Mol. Biol. Evol.">
        <title>Broad Genomic Sampling Reveals a Smut Pathogenic Ancestry of the Fungal Clade Ustilaginomycotina.</title>
        <authorList>
            <person name="Kijpornyongpan T."/>
            <person name="Mondo S.J."/>
            <person name="Barry K."/>
            <person name="Sandor L."/>
            <person name="Lee J."/>
            <person name="Lipzen A."/>
            <person name="Pangilinan J."/>
            <person name="LaButti K."/>
            <person name="Hainaut M."/>
            <person name="Henrissat B."/>
            <person name="Grigoriev I.V."/>
            <person name="Spatafora J.W."/>
            <person name="Aime M.C."/>
        </authorList>
    </citation>
    <scope>NUCLEOTIDE SEQUENCE [LARGE SCALE GENOMIC DNA]</scope>
    <source>
        <strain evidence="3 4">MCA 5214</strain>
    </source>
</reference>
<feature type="non-terminal residue" evidence="3">
    <location>
        <position position="189"/>
    </location>
</feature>
<evidence type="ECO:0000256" key="1">
    <source>
        <dbReference type="SAM" id="SignalP"/>
    </source>
</evidence>
<dbReference type="Proteomes" id="UP000245884">
    <property type="component" value="Unassembled WGS sequence"/>
</dbReference>
<dbReference type="GeneID" id="37026227"/>
<evidence type="ECO:0000313" key="3">
    <source>
        <dbReference type="EMBL" id="PWN28243.1"/>
    </source>
</evidence>
<feature type="chain" id="PRO_5016444403" description="CHRD domain-containing protein" evidence="1">
    <location>
        <begin position="20"/>
        <end position="189"/>
    </location>
</feature>
<proteinExistence type="predicted"/>
<keyword evidence="1" id="KW-0732">Signal</keyword>
<dbReference type="RefSeq" id="XP_025362855.1">
    <property type="nucleotide sequence ID" value="XM_025504404.1"/>
</dbReference>
<keyword evidence="4" id="KW-1185">Reference proteome</keyword>
<feature type="signal peptide" evidence="1">
    <location>
        <begin position="1"/>
        <end position="19"/>
    </location>
</feature>
<sequence length="189" mass="19263">MVHLSALSLVALAAASASAAPAQVPGGKAVKQPSHFTSAFSTRAVPGDVIASTGSPAPGQPNAFGHFGFKINSEQDIICWDIRTVNVTGEYQSPAVTATHIHAGVKGAAGPPRLAFPNPQFVRTDSTGAEVRESKGCMQGPFTTGVQANGADSGTASGFSLSLIENDPSNFFADTHTAQFVAGAVRGQL</sequence>
<protein>
    <recommendedName>
        <fullName evidence="2">CHRD domain-containing protein</fullName>
    </recommendedName>
</protein>
<gene>
    <name evidence="3" type="ORF">BDZ90DRAFT_219510</name>
</gene>
<dbReference type="OrthoDB" id="3554264at2759"/>
<accession>A0A316UWE6</accession>
<evidence type="ECO:0000313" key="4">
    <source>
        <dbReference type="Proteomes" id="UP000245884"/>
    </source>
</evidence>